<feature type="binding site" evidence="9">
    <location>
        <position position="217"/>
    </location>
    <ligand>
        <name>Mn(2+)</name>
        <dbReference type="ChEBI" id="CHEBI:29035"/>
    </ligand>
</feature>
<feature type="binding site" evidence="9">
    <location>
        <position position="37"/>
    </location>
    <ligand>
        <name>NADPH</name>
        <dbReference type="ChEBI" id="CHEBI:57783"/>
    </ligand>
</feature>
<dbReference type="PANTHER" id="PTHR30525:SF0">
    <property type="entry name" value="1-DEOXY-D-XYLULOSE 5-PHOSPHATE REDUCTOISOMERASE, CHLOROPLASTIC"/>
    <property type="match status" value="1"/>
</dbReference>
<dbReference type="GO" id="GO:0070402">
    <property type="term" value="F:NADPH binding"/>
    <property type="evidence" value="ECO:0007669"/>
    <property type="project" value="InterPro"/>
</dbReference>
<dbReference type="GO" id="GO:0051484">
    <property type="term" value="P:isopentenyl diphosphate biosynthetic process, methylerythritol 4-phosphate pathway involved in terpenoid biosynthetic process"/>
    <property type="evidence" value="ECO:0007669"/>
    <property type="project" value="UniProtKB-ARBA"/>
</dbReference>
<dbReference type="InterPro" id="IPR013644">
    <property type="entry name" value="DXP_reductoisomerase_C"/>
</dbReference>
<comment type="catalytic activity">
    <reaction evidence="8">
        <text>2-C-methyl-D-erythritol 4-phosphate + NADP(+) = 1-deoxy-D-xylulose 5-phosphate + NADPH + H(+)</text>
        <dbReference type="Rhea" id="RHEA:13717"/>
        <dbReference type="ChEBI" id="CHEBI:15378"/>
        <dbReference type="ChEBI" id="CHEBI:57783"/>
        <dbReference type="ChEBI" id="CHEBI:57792"/>
        <dbReference type="ChEBI" id="CHEBI:58262"/>
        <dbReference type="ChEBI" id="CHEBI:58349"/>
        <dbReference type="EC" id="1.1.1.267"/>
    </reaction>
    <physiologicalReaction direction="right-to-left" evidence="8">
        <dbReference type="Rhea" id="RHEA:13719"/>
    </physiologicalReaction>
</comment>
<dbReference type="GO" id="GO:0030604">
    <property type="term" value="F:1-deoxy-D-xylulose-5-phosphate reductoisomerase activity"/>
    <property type="evidence" value="ECO:0007669"/>
    <property type="project" value="UniProtKB-UniRule"/>
</dbReference>
<feature type="binding site" evidence="9">
    <location>
        <position position="208"/>
    </location>
    <ligand>
        <name>1-deoxy-D-xylulose 5-phosphate</name>
        <dbReference type="ChEBI" id="CHEBI:57792"/>
    </ligand>
</feature>
<dbReference type="SUPFAM" id="SSF51735">
    <property type="entry name" value="NAD(P)-binding Rossmann-fold domains"/>
    <property type="match status" value="1"/>
</dbReference>
<keyword evidence="6 9" id="KW-0464">Manganese</keyword>
<dbReference type="NCBIfam" id="NF009114">
    <property type="entry name" value="PRK12464.1"/>
    <property type="match status" value="1"/>
</dbReference>
<evidence type="ECO:0000256" key="3">
    <source>
        <dbReference type="ARBA" id="ARBA00022723"/>
    </source>
</evidence>
<dbReference type="EC" id="1.1.1.267" evidence="9"/>
<reference evidence="13" key="1">
    <citation type="submission" date="2023-07" db="EMBL/GenBank/DDBJ databases">
        <title>Genomic Encyclopedia of Type Strains, Phase IV (KMG-IV): sequencing the most valuable type-strain genomes for metagenomic binning, comparative biology and taxonomic classification.</title>
        <authorList>
            <person name="Goeker M."/>
        </authorList>
    </citation>
    <scope>NUCLEOTIDE SEQUENCE</scope>
    <source>
        <strain evidence="13">DSM 24202</strain>
    </source>
</reference>
<feature type="binding site" evidence="9">
    <location>
        <position position="13"/>
    </location>
    <ligand>
        <name>NADPH</name>
        <dbReference type="ChEBI" id="CHEBI:57783"/>
    </ligand>
</feature>
<evidence type="ECO:0000256" key="4">
    <source>
        <dbReference type="ARBA" id="ARBA00022857"/>
    </source>
</evidence>
<feature type="binding site" evidence="9">
    <location>
        <position position="122"/>
    </location>
    <ligand>
        <name>NADPH</name>
        <dbReference type="ChEBI" id="CHEBI:57783"/>
    </ligand>
</feature>
<evidence type="ECO:0000259" key="10">
    <source>
        <dbReference type="Pfam" id="PF02670"/>
    </source>
</evidence>
<protein>
    <recommendedName>
        <fullName evidence="9">1-deoxy-D-xylulose 5-phosphate reductoisomerase</fullName>
        <shortName evidence="9">DXP reductoisomerase</shortName>
        <ecNumber evidence="9">1.1.1.267</ecNumber>
    </recommendedName>
    <alternativeName>
        <fullName evidence="9">1-deoxyxylulose-5-phosphate reductoisomerase</fullName>
    </alternativeName>
    <alternativeName>
        <fullName evidence="9">2-C-methyl-D-erythritol 4-phosphate synthase</fullName>
    </alternativeName>
</protein>
<dbReference type="PIRSF" id="PIRSF006205">
    <property type="entry name" value="Dxp_reductismrs"/>
    <property type="match status" value="1"/>
</dbReference>
<feature type="binding site" evidence="9">
    <location>
        <position position="147"/>
    </location>
    <ligand>
        <name>1-deoxy-D-xylulose 5-phosphate</name>
        <dbReference type="ChEBI" id="CHEBI:57792"/>
    </ligand>
</feature>
<dbReference type="Pfam" id="PF08436">
    <property type="entry name" value="DXP_redisom_C"/>
    <property type="match status" value="1"/>
</dbReference>
<feature type="binding site" evidence="9">
    <location>
        <position position="148"/>
    </location>
    <ligand>
        <name>Mn(2+)</name>
        <dbReference type="ChEBI" id="CHEBI:29035"/>
    </ligand>
</feature>
<feature type="binding site" evidence="9">
    <location>
        <position position="38"/>
    </location>
    <ligand>
        <name>NADPH</name>
        <dbReference type="ChEBI" id="CHEBI:57783"/>
    </ligand>
</feature>
<dbReference type="PANTHER" id="PTHR30525">
    <property type="entry name" value="1-DEOXY-D-XYLULOSE 5-PHOSPHATE REDUCTOISOMERASE"/>
    <property type="match status" value="1"/>
</dbReference>
<dbReference type="Pfam" id="PF02670">
    <property type="entry name" value="DXP_reductoisom"/>
    <property type="match status" value="1"/>
</dbReference>
<evidence type="ECO:0000259" key="11">
    <source>
        <dbReference type="Pfam" id="PF08436"/>
    </source>
</evidence>
<dbReference type="SUPFAM" id="SSF55347">
    <property type="entry name" value="Glyceraldehyde-3-phosphate dehydrogenase-like, C-terminal domain"/>
    <property type="match status" value="1"/>
</dbReference>
<dbReference type="SUPFAM" id="SSF69055">
    <property type="entry name" value="1-deoxy-D-xylulose-5-phosphate reductoisomerase, C-terminal domain"/>
    <property type="match status" value="1"/>
</dbReference>
<keyword evidence="14" id="KW-1185">Reference proteome</keyword>
<comment type="function">
    <text evidence="9">Catalyzes the NADPH-dependent rearrangement and reduction of 1-deoxy-D-xylulose-5-phosphate (DXP) to 2-C-methyl-D-erythritol 4-phosphate (MEP).</text>
</comment>
<feature type="binding site" evidence="9">
    <location>
        <position position="213"/>
    </location>
    <ligand>
        <name>1-deoxy-D-xylulose 5-phosphate</name>
        <dbReference type="ChEBI" id="CHEBI:57792"/>
    </ligand>
</feature>
<feature type="binding site" evidence="9">
    <location>
        <position position="12"/>
    </location>
    <ligand>
        <name>NADPH</name>
        <dbReference type="ChEBI" id="CHEBI:57783"/>
    </ligand>
</feature>
<dbReference type="Proteomes" id="UP001238163">
    <property type="component" value="Unassembled WGS sequence"/>
</dbReference>
<comment type="caution">
    <text evidence="9">Lacks conserved residue(s) required for the propagation of feature annotation.</text>
</comment>
<dbReference type="InterPro" id="IPR036291">
    <property type="entry name" value="NAD(P)-bd_dom_sf"/>
</dbReference>
<feature type="binding site" evidence="9">
    <location>
        <position position="148"/>
    </location>
    <ligand>
        <name>1-deoxy-D-xylulose 5-phosphate</name>
        <dbReference type="ChEBI" id="CHEBI:57792"/>
    </ligand>
</feature>
<keyword evidence="5 9" id="KW-0560">Oxidoreductase</keyword>
<keyword evidence="4 9" id="KW-0521">NADP</keyword>
<dbReference type="Gene3D" id="1.10.1740.10">
    <property type="match status" value="1"/>
</dbReference>
<keyword evidence="3 9" id="KW-0479">Metal-binding</keyword>
<dbReference type="RefSeq" id="WP_307263802.1">
    <property type="nucleotide sequence ID" value="NZ_JAUSVL010000001.1"/>
</dbReference>
<dbReference type="InterPro" id="IPR036169">
    <property type="entry name" value="DXPR_C_sf"/>
</dbReference>
<evidence type="ECO:0000256" key="7">
    <source>
        <dbReference type="ARBA" id="ARBA00023229"/>
    </source>
</evidence>
<dbReference type="GO" id="GO:0030145">
    <property type="term" value="F:manganese ion binding"/>
    <property type="evidence" value="ECO:0007669"/>
    <property type="project" value="TreeGrafter"/>
</dbReference>
<feature type="domain" description="DXP reductoisomerase C-terminal" evidence="12">
    <location>
        <begin position="257"/>
        <end position="373"/>
    </location>
</feature>
<feature type="binding site" evidence="9">
    <location>
        <position position="11"/>
    </location>
    <ligand>
        <name>NADPH</name>
        <dbReference type="ChEBI" id="CHEBI:57783"/>
    </ligand>
</feature>
<feature type="binding site" evidence="9">
    <location>
        <position position="195"/>
    </location>
    <ligand>
        <name>1-deoxy-D-xylulose 5-phosphate</name>
        <dbReference type="ChEBI" id="CHEBI:57792"/>
    </ligand>
</feature>
<comment type="caution">
    <text evidence="13">The sequence shown here is derived from an EMBL/GenBank/DDBJ whole genome shotgun (WGS) entry which is preliminary data.</text>
</comment>
<evidence type="ECO:0000256" key="6">
    <source>
        <dbReference type="ARBA" id="ARBA00023211"/>
    </source>
</evidence>
<evidence type="ECO:0000313" key="14">
    <source>
        <dbReference type="Proteomes" id="UP001238163"/>
    </source>
</evidence>
<feature type="binding site" evidence="9">
    <location>
        <position position="14"/>
    </location>
    <ligand>
        <name>NADPH</name>
        <dbReference type="ChEBI" id="CHEBI:57783"/>
    </ligand>
</feature>
<feature type="domain" description="1-deoxy-D-xylulose 5-phosphate reductoisomerase C-terminal" evidence="11">
    <location>
        <begin position="142"/>
        <end position="225"/>
    </location>
</feature>
<comment type="similarity">
    <text evidence="2 9">Belongs to the DXR family.</text>
</comment>
<dbReference type="EMBL" id="JAUSVL010000001">
    <property type="protein sequence ID" value="MDQ0291264.1"/>
    <property type="molecule type" value="Genomic_DNA"/>
</dbReference>
<keyword evidence="7 9" id="KW-0414">Isoprene biosynthesis</keyword>
<dbReference type="InterPro" id="IPR013512">
    <property type="entry name" value="DXP_reductoisomerase_N"/>
</dbReference>
<comment type="cofactor">
    <cofactor evidence="9">
        <name>Mg(2+)</name>
        <dbReference type="ChEBI" id="CHEBI:18420"/>
    </cofactor>
    <cofactor evidence="9">
        <name>Mn(2+)</name>
        <dbReference type="ChEBI" id="CHEBI:29035"/>
    </cofactor>
</comment>
<accession>A0AAE4APF1</accession>
<dbReference type="AlphaFoldDB" id="A0AAE4APF1"/>
<evidence type="ECO:0000256" key="8">
    <source>
        <dbReference type="ARBA" id="ARBA00048543"/>
    </source>
</evidence>
<dbReference type="Pfam" id="PF13288">
    <property type="entry name" value="DXPR_C"/>
    <property type="match status" value="1"/>
</dbReference>
<evidence type="ECO:0000256" key="2">
    <source>
        <dbReference type="ARBA" id="ARBA00006825"/>
    </source>
</evidence>
<dbReference type="InterPro" id="IPR003821">
    <property type="entry name" value="DXP_reductoisomerase"/>
</dbReference>
<gene>
    <name evidence="9" type="primary">dxr</name>
    <name evidence="13" type="ORF">J3R75_003371</name>
</gene>
<dbReference type="FunFam" id="3.40.50.720:FF:000045">
    <property type="entry name" value="1-deoxy-D-xylulose 5-phosphate reductoisomerase"/>
    <property type="match status" value="1"/>
</dbReference>
<evidence type="ECO:0000256" key="1">
    <source>
        <dbReference type="ARBA" id="ARBA00005094"/>
    </source>
</evidence>
<evidence type="ECO:0000256" key="5">
    <source>
        <dbReference type="ARBA" id="ARBA00023002"/>
    </source>
</evidence>
<evidence type="ECO:0000313" key="13">
    <source>
        <dbReference type="EMBL" id="MDQ0291264.1"/>
    </source>
</evidence>
<dbReference type="Gene3D" id="3.40.50.720">
    <property type="entry name" value="NAD(P)-binding Rossmann-like Domain"/>
    <property type="match status" value="1"/>
</dbReference>
<feature type="binding site" evidence="9">
    <location>
        <position position="201"/>
    </location>
    <ligand>
        <name>NADPH</name>
        <dbReference type="ChEBI" id="CHEBI:57783"/>
    </ligand>
</feature>
<evidence type="ECO:0000256" key="9">
    <source>
        <dbReference type="HAMAP-Rule" id="MF_00183"/>
    </source>
</evidence>
<dbReference type="NCBIfam" id="TIGR00243">
    <property type="entry name" value="Dxr"/>
    <property type="match status" value="1"/>
</dbReference>
<feature type="binding site" evidence="9">
    <location>
        <position position="121"/>
    </location>
    <ligand>
        <name>1-deoxy-D-xylulose 5-phosphate</name>
        <dbReference type="ChEBI" id="CHEBI:57792"/>
    </ligand>
</feature>
<feature type="binding site" evidence="9">
    <location>
        <position position="172"/>
    </location>
    <ligand>
        <name>1-deoxy-D-xylulose 5-phosphate</name>
        <dbReference type="ChEBI" id="CHEBI:57792"/>
    </ligand>
</feature>
<feature type="domain" description="1-deoxy-D-xylulose 5-phosphate reductoisomerase N-terminal" evidence="10">
    <location>
        <begin position="5"/>
        <end position="128"/>
    </location>
</feature>
<evidence type="ECO:0000259" key="12">
    <source>
        <dbReference type="Pfam" id="PF13288"/>
    </source>
</evidence>
<feature type="binding site" evidence="9">
    <location>
        <position position="217"/>
    </location>
    <ligand>
        <name>1-deoxy-D-xylulose 5-phosphate</name>
        <dbReference type="ChEBI" id="CHEBI:57792"/>
    </ligand>
</feature>
<dbReference type="InterPro" id="IPR026877">
    <property type="entry name" value="DXPR_C"/>
</dbReference>
<keyword evidence="9" id="KW-0460">Magnesium</keyword>
<comment type="pathway">
    <text evidence="1 9">Isoprenoid biosynthesis; isopentenyl diphosphate biosynthesis via DXP pathway; isopentenyl diphosphate from 1-deoxy-D-xylulose 5-phosphate: step 1/6.</text>
</comment>
<name>A0AAE4APF1_9BACT</name>
<feature type="binding site" evidence="9">
    <location>
        <position position="146"/>
    </location>
    <ligand>
        <name>Mn(2+)</name>
        <dbReference type="ChEBI" id="CHEBI:29035"/>
    </ligand>
</feature>
<dbReference type="HAMAP" id="MF_00183">
    <property type="entry name" value="DXP_reductoisom"/>
    <property type="match status" value="1"/>
</dbReference>
<organism evidence="13 14">
    <name type="scientific">Oligosphaera ethanolica</name>
    <dbReference type="NCBI Taxonomy" id="760260"/>
    <lineage>
        <taxon>Bacteria</taxon>
        <taxon>Pseudomonadati</taxon>
        <taxon>Lentisphaerota</taxon>
        <taxon>Oligosphaeria</taxon>
        <taxon>Oligosphaerales</taxon>
        <taxon>Oligosphaeraceae</taxon>
        <taxon>Oligosphaera</taxon>
    </lineage>
</organism>
<sequence length="378" mass="40079">MSKRLAILGSTGSIGTNTLKVVAAHADRLQVTGLAAGRQGDMLAAQARSCAPSWVYAASPDALAGKDLPPHCRVLTSPDELVAAVCADDVDTVLCAIVGTAGLRPVLEAIKAGKDIALASKEILVMAGALVSAAAAKSGSRILPVDSEHCAVFQCLDLHPRHELARVILTASGGPFHNRPEVDLSRVSVDQALAHPTWSMGRKITIDSATLMNKGLELIEAGWLFNIPEDRIDVVIHPQSIIHSMVEFRDNSVLAQMGYPDMALPIQYCLTYPERLPSPTVAMDFSKSLQLSFAPPDNERFPALTLARRAMRAGGAMGAVFNAANEVAVERFCQRNIAFSRIADIVAKTMDACANAPGKNLAEILAADQRARACAATA</sequence>
<feature type="binding site" evidence="9">
    <location>
        <position position="214"/>
    </location>
    <ligand>
        <name>1-deoxy-D-xylulose 5-phosphate</name>
        <dbReference type="ChEBI" id="CHEBI:57792"/>
    </ligand>
</feature>
<proteinExistence type="inferred from homology"/>